<dbReference type="GO" id="GO:0005634">
    <property type="term" value="C:nucleus"/>
    <property type="evidence" value="ECO:0007669"/>
    <property type="project" value="TreeGrafter"/>
</dbReference>
<feature type="domain" description="DNA-directed DNA polymerase family B exonuclease" evidence="2">
    <location>
        <begin position="479"/>
        <end position="602"/>
    </location>
</feature>
<dbReference type="CDD" id="cd05778">
    <property type="entry name" value="DNA_polB_zeta_exo"/>
    <property type="match status" value="1"/>
</dbReference>
<dbReference type="InterPro" id="IPR036397">
    <property type="entry name" value="RNaseH_sf"/>
</dbReference>
<protein>
    <recommendedName>
        <fullName evidence="2">DNA-directed DNA polymerase family B exonuclease domain-containing protein</fullName>
    </recommendedName>
</protein>
<gene>
    <name evidence="3" type="ORF">F0562_019981</name>
</gene>
<dbReference type="GO" id="GO:0042276">
    <property type="term" value="P:error-prone translesion synthesis"/>
    <property type="evidence" value="ECO:0007669"/>
    <property type="project" value="TreeGrafter"/>
</dbReference>
<dbReference type="InterPro" id="IPR006133">
    <property type="entry name" value="DNA-dir_DNA_pol_B_exonuc"/>
</dbReference>
<feature type="region of interest" description="Disordered" evidence="1">
    <location>
        <begin position="359"/>
        <end position="385"/>
    </location>
</feature>
<dbReference type="Pfam" id="PF03104">
    <property type="entry name" value="DNA_pol_B_exo1"/>
    <property type="match status" value="1"/>
</dbReference>
<dbReference type="GO" id="GO:0000724">
    <property type="term" value="P:double-strand break repair via homologous recombination"/>
    <property type="evidence" value="ECO:0007669"/>
    <property type="project" value="TreeGrafter"/>
</dbReference>
<dbReference type="EMBL" id="CM018033">
    <property type="protein sequence ID" value="KAA8545130.1"/>
    <property type="molecule type" value="Genomic_DNA"/>
</dbReference>
<dbReference type="GO" id="GO:0003887">
    <property type="term" value="F:DNA-directed DNA polymerase activity"/>
    <property type="evidence" value="ECO:0007669"/>
    <property type="project" value="TreeGrafter"/>
</dbReference>
<dbReference type="SUPFAM" id="SSF53098">
    <property type="entry name" value="Ribonuclease H-like"/>
    <property type="match status" value="1"/>
</dbReference>
<keyword evidence="4" id="KW-1185">Reference proteome</keyword>
<dbReference type="Gene3D" id="3.30.420.10">
    <property type="entry name" value="Ribonuclease H-like superfamily/Ribonuclease H"/>
    <property type="match status" value="1"/>
</dbReference>
<dbReference type="OrthoDB" id="2414538at2759"/>
<organism evidence="3 4">
    <name type="scientific">Nyssa sinensis</name>
    <dbReference type="NCBI Taxonomy" id="561372"/>
    <lineage>
        <taxon>Eukaryota</taxon>
        <taxon>Viridiplantae</taxon>
        <taxon>Streptophyta</taxon>
        <taxon>Embryophyta</taxon>
        <taxon>Tracheophyta</taxon>
        <taxon>Spermatophyta</taxon>
        <taxon>Magnoliopsida</taxon>
        <taxon>eudicotyledons</taxon>
        <taxon>Gunneridae</taxon>
        <taxon>Pentapetalae</taxon>
        <taxon>asterids</taxon>
        <taxon>Cornales</taxon>
        <taxon>Nyssaceae</taxon>
        <taxon>Nyssa</taxon>
    </lineage>
</organism>
<dbReference type="GO" id="GO:0016035">
    <property type="term" value="C:zeta DNA polymerase complex"/>
    <property type="evidence" value="ECO:0007669"/>
    <property type="project" value="InterPro"/>
</dbReference>
<dbReference type="AlphaFoldDB" id="A0A5J5BSS0"/>
<dbReference type="PANTHER" id="PTHR45812:SF1">
    <property type="entry name" value="DNA POLYMERASE ZETA CATALYTIC SUBUNIT"/>
    <property type="match status" value="1"/>
</dbReference>
<evidence type="ECO:0000256" key="1">
    <source>
        <dbReference type="SAM" id="MobiDB-lite"/>
    </source>
</evidence>
<dbReference type="Proteomes" id="UP000325577">
    <property type="component" value="Linkage Group LG10"/>
</dbReference>
<evidence type="ECO:0000313" key="3">
    <source>
        <dbReference type="EMBL" id="KAA8545130.1"/>
    </source>
</evidence>
<reference evidence="3 4" key="1">
    <citation type="submission" date="2019-09" db="EMBL/GenBank/DDBJ databases">
        <title>A chromosome-level genome assembly of the Chinese tupelo Nyssa sinensis.</title>
        <authorList>
            <person name="Yang X."/>
            <person name="Kang M."/>
            <person name="Yang Y."/>
            <person name="Xiong H."/>
            <person name="Wang M."/>
            <person name="Zhang Z."/>
            <person name="Wang Z."/>
            <person name="Wu H."/>
            <person name="Ma T."/>
            <person name="Liu J."/>
            <person name="Xi Z."/>
        </authorList>
    </citation>
    <scope>NUCLEOTIDE SEQUENCE [LARGE SCALE GENOMIC DNA]</scope>
    <source>
        <strain evidence="3">J267</strain>
        <tissue evidence="3">Leaf</tissue>
    </source>
</reference>
<evidence type="ECO:0000313" key="4">
    <source>
        <dbReference type="Proteomes" id="UP000325577"/>
    </source>
</evidence>
<sequence length="843" mass="93183">MLVAGCSVRDLMRRKRCYRVEPAESETQRVKKTSSVEENKEDLCLYPRRLEFHTLQNDGQDKRPLECADSWSSLTGRLPEFNEGNPRLATSALKGCAEAHDVKSTNSNYSMHVCKPNTHIQMSKFDTDDKLLDNEILLQKNDSAAIHCSTSVESEILGSDGYICKNGYESRTFMQTVPEMSSENLEGMKTTTDATVLQFENCGEHHRKATSLSGTGSSVLSIFNLEANPVELIGMTFHQKPPKVDSADGTFENASLSVAVPNRASFGDMENYEGISVRGTVVDEFLPFFMGDSLEEIQNKSHRNNDFDHRQEAAMGVPTHYQNDGSYLYILTPAFSPPSADSVSAWLLHDDAGICGDKFDAASMEPSSPNGSSGSQISSRGSLPDACKKPFLESGSISEVKPILDQLNQPPHGNFNAQINPSHNEATTTLQNERNVIEVKECTDHTQDISQISGPDGKSKPTPLSQIGFRDPASVGGGQQLTLLSIEVQAESRGDLRPDPRFDAINVIVLAIQEDNDDFFDIYVLLRSKSEHALRNLDGISGCKVLVSSEEKHLFNHFINIVCTVDPDILMGWDIQGSSLGFLAERASYIGIGLLNNISRTPSETKIAAVDSDVPARGVSDIVCPEPLSADFVPLEDAVIEDEWGRTHGSGVHVGGRIVLNIWRLMRGEVKLNMYTVEAVGEAVLRRKIPSLHSKVLTKWLSSGPGKARYRCIEYVVEKAKLNLEIMNQLDMINRTSELAASIWHRLFLCSFSRFTVSCRIYATEIGTYTKLSCHFSREATGCFSTCNGVPTSCNGARIGFLFRSSCCFGFSVTLSINDNCIQPMLLYMPRKCYTFEGKYTWC</sequence>
<dbReference type="GO" id="GO:0003676">
    <property type="term" value="F:nucleic acid binding"/>
    <property type="evidence" value="ECO:0007669"/>
    <property type="project" value="InterPro"/>
</dbReference>
<name>A0A5J5BSS0_9ASTE</name>
<dbReference type="PANTHER" id="PTHR45812">
    <property type="entry name" value="DNA POLYMERASE ZETA CATALYTIC SUBUNIT"/>
    <property type="match status" value="1"/>
</dbReference>
<dbReference type="InterPro" id="IPR012337">
    <property type="entry name" value="RNaseH-like_sf"/>
</dbReference>
<accession>A0A5J5BSS0</accession>
<evidence type="ECO:0000259" key="2">
    <source>
        <dbReference type="Pfam" id="PF03104"/>
    </source>
</evidence>
<proteinExistence type="predicted"/>
<dbReference type="InterPro" id="IPR030559">
    <property type="entry name" value="PolZ_Rev3"/>
</dbReference>
<feature type="compositionally biased region" description="Low complexity" evidence="1">
    <location>
        <begin position="363"/>
        <end position="384"/>
    </location>
</feature>